<proteinExistence type="predicted"/>
<protein>
    <submittedName>
        <fullName evidence="1">Uncharacterized protein</fullName>
    </submittedName>
</protein>
<reference evidence="1 2" key="1">
    <citation type="submission" date="2016-01" db="EMBL/GenBank/DDBJ databases">
        <authorList>
            <person name="Oliw E.H."/>
        </authorList>
    </citation>
    <scope>NUCLEOTIDE SEQUENCE [LARGE SCALE GENOMIC DNA]</scope>
    <source>
        <strain evidence="1">LMG 27134</strain>
    </source>
</reference>
<organism evidence="1 2">
    <name type="scientific">Caballeronia udeis</name>
    <dbReference type="NCBI Taxonomy" id="1232866"/>
    <lineage>
        <taxon>Bacteria</taxon>
        <taxon>Pseudomonadati</taxon>
        <taxon>Pseudomonadota</taxon>
        <taxon>Betaproteobacteria</taxon>
        <taxon>Burkholderiales</taxon>
        <taxon>Burkholderiaceae</taxon>
        <taxon>Caballeronia</taxon>
    </lineage>
</organism>
<sequence length="75" mass="8864">MKLLRDRRAWRRFLLNDLSMPKGDADNEREPKEYPCFAYAYIRSFGYEELGPVYLYGRDVEKMVERLSAARPTAA</sequence>
<evidence type="ECO:0000313" key="2">
    <source>
        <dbReference type="Proteomes" id="UP000054683"/>
    </source>
</evidence>
<evidence type="ECO:0000313" key="1">
    <source>
        <dbReference type="EMBL" id="SAL32354.1"/>
    </source>
</evidence>
<dbReference type="Proteomes" id="UP000054683">
    <property type="component" value="Unassembled WGS sequence"/>
</dbReference>
<accession>A0A158GJR1</accession>
<dbReference type="EMBL" id="FCOK02000015">
    <property type="protein sequence ID" value="SAL32354.1"/>
    <property type="molecule type" value="Genomic_DNA"/>
</dbReference>
<dbReference type="AlphaFoldDB" id="A0A158GJR1"/>
<name>A0A158GJR1_9BURK</name>
<dbReference type="RefSeq" id="WP_062085452.1">
    <property type="nucleotide sequence ID" value="NZ_FCOK02000015.1"/>
</dbReference>
<dbReference type="OrthoDB" id="9863294at2"/>
<gene>
    <name evidence="1" type="ORF">AWB69_02810</name>
</gene>